<dbReference type="GO" id="GO:0005886">
    <property type="term" value="C:plasma membrane"/>
    <property type="evidence" value="ECO:0007669"/>
    <property type="project" value="TreeGrafter"/>
</dbReference>
<dbReference type="Proteomes" id="UP000271272">
    <property type="component" value="Unassembled WGS sequence"/>
</dbReference>
<dbReference type="GO" id="GO:0005524">
    <property type="term" value="F:ATP binding"/>
    <property type="evidence" value="ECO:0007669"/>
    <property type="project" value="UniProtKB-KW"/>
</dbReference>
<dbReference type="InterPro" id="IPR003593">
    <property type="entry name" value="AAA+_ATPase"/>
</dbReference>
<dbReference type="InterPro" id="IPR015854">
    <property type="entry name" value="ABC_transpr_LolD-like"/>
</dbReference>
<reference evidence="6 7" key="1">
    <citation type="submission" date="2018-11" db="EMBL/GenBank/DDBJ databases">
        <title>Genomes From Bacteria Associated with the Canine Oral Cavity: a Test Case for Automated Genome-Based Taxonomic Assignment.</title>
        <authorList>
            <person name="Coil D.A."/>
            <person name="Jospin G."/>
            <person name="Darling A.E."/>
            <person name="Wallis C."/>
            <person name="Davis I.J."/>
            <person name="Harris S."/>
            <person name="Eisen J.A."/>
            <person name="Holcombe L.J."/>
            <person name="O'Flynn C."/>
        </authorList>
    </citation>
    <scope>NUCLEOTIDE SEQUENCE [LARGE SCALE GENOMIC DNA]</scope>
    <source>
        <strain evidence="6 7">OH5050</strain>
    </source>
</reference>
<evidence type="ECO:0000313" key="7">
    <source>
        <dbReference type="Proteomes" id="UP000271272"/>
    </source>
</evidence>
<dbReference type="Gene3D" id="3.40.50.300">
    <property type="entry name" value="P-loop containing nucleotide triphosphate hydrolases"/>
    <property type="match status" value="1"/>
</dbReference>
<dbReference type="PROSITE" id="PS00211">
    <property type="entry name" value="ABC_TRANSPORTER_1"/>
    <property type="match status" value="1"/>
</dbReference>
<dbReference type="InterPro" id="IPR017871">
    <property type="entry name" value="ABC_transporter-like_CS"/>
</dbReference>
<name>A0A3P1VBJ5_9ACTO</name>
<dbReference type="PANTHER" id="PTHR24220">
    <property type="entry name" value="IMPORT ATP-BINDING PROTEIN"/>
    <property type="match status" value="1"/>
</dbReference>
<sequence>MPYREQQDKAADGPEGRPSGATGGAGAEPSGPSRPILTTSRLSKAFSVGGAQQHVLRNLDLEIAPGSFTVIMGPSGAGKSTLLYALSGLDRPTLGTVVLDGEELTGMGEDALARFRRSHCGFVFQQAHLLDGLSVLENLLAVGLLAGADRTAVVSRAAELLERVGLPEREWAKAPGMLSGGEAQRVAIARALMNRPAVVFADEPTGQLGSEQSSAVLDLLSEVHDDGQAIVMVTHDVRSAARAQRVLYLRDGRIADERPLAGTTQERTEGLTGFLTRMGW</sequence>
<proteinExistence type="predicted"/>
<dbReference type="Pfam" id="PF00005">
    <property type="entry name" value="ABC_tran"/>
    <property type="match status" value="1"/>
</dbReference>
<feature type="domain" description="ABC transporter" evidence="5">
    <location>
        <begin position="37"/>
        <end position="276"/>
    </location>
</feature>
<dbReference type="PANTHER" id="PTHR24220:SF86">
    <property type="entry name" value="ABC TRANSPORTER ABCH.1"/>
    <property type="match status" value="1"/>
</dbReference>
<dbReference type="SUPFAM" id="SSF52540">
    <property type="entry name" value="P-loop containing nucleoside triphosphate hydrolases"/>
    <property type="match status" value="1"/>
</dbReference>
<evidence type="ECO:0000259" key="5">
    <source>
        <dbReference type="PROSITE" id="PS50893"/>
    </source>
</evidence>
<dbReference type="RefSeq" id="WP_124932947.1">
    <property type="nucleotide sequence ID" value="NZ_RQZC01000001.1"/>
</dbReference>
<evidence type="ECO:0000256" key="3">
    <source>
        <dbReference type="ARBA" id="ARBA00022840"/>
    </source>
</evidence>
<accession>A0A3P1VBJ5</accession>
<dbReference type="InterPro" id="IPR017911">
    <property type="entry name" value="MacB-like_ATP-bd"/>
</dbReference>
<organism evidence="6 7">
    <name type="scientific">Actinomyces bowdenii</name>
    <dbReference type="NCBI Taxonomy" id="131109"/>
    <lineage>
        <taxon>Bacteria</taxon>
        <taxon>Bacillati</taxon>
        <taxon>Actinomycetota</taxon>
        <taxon>Actinomycetes</taxon>
        <taxon>Actinomycetales</taxon>
        <taxon>Actinomycetaceae</taxon>
        <taxon>Actinomyces</taxon>
    </lineage>
</organism>
<dbReference type="GO" id="GO:0016887">
    <property type="term" value="F:ATP hydrolysis activity"/>
    <property type="evidence" value="ECO:0007669"/>
    <property type="project" value="InterPro"/>
</dbReference>
<dbReference type="SMART" id="SM00382">
    <property type="entry name" value="AAA"/>
    <property type="match status" value="1"/>
</dbReference>
<feature type="region of interest" description="Disordered" evidence="4">
    <location>
        <begin position="1"/>
        <end position="36"/>
    </location>
</feature>
<dbReference type="EMBL" id="RQZC01000001">
    <property type="protein sequence ID" value="RRD31037.1"/>
    <property type="molecule type" value="Genomic_DNA"/>
</dbReference>
<keyword evidence="1" id="KW-0813">Transport</keyword>
<feature type="compositionally biased region" description="Basic and acidic residues" evidence="4">
    <location>
        <begin position="1"/>
        <end position="15"/>
    </location>
</feature>
<dbReference type="GO" id="GO:0022857">
    <property type="term" value="F:transmembrane transporter activity"/>
    <property type="evidence" value="ECO:0007669"/>
    <property type="project" value="TreeGrafter"/>
</dbReference>
<keyword evidence="2" id="KW-0547">Nucleotide-binding</keyword>
<evidence type="ECO:0000256" key="2">
    <source>
        <dbReference type="ARBA" id="ARBA00022741"/>
    </source>
</evidence>
<gene>
    <name evidence="6" type="ORF">EII10_02395</name>
</gene>
<dbReference type="CDD" id="cd03255">
    <property type="entry name" value="ABC_MJ0796_LolCDE_FtsE"/>
    <property type="match status" value="1"/>
</dbReference>
<protein>
    <submittedName>
        <fullName evidence="6">ABC transporter ATP-binding protein</fullName>
    </submittedName>
</protein>
<comment type="caution">
    <text evidence="6">The sequence shown here is derived from an EMBL/GenBank/DDBJ whole genome shotgun (WGS) entry which is preliminary data.</text>
</comment>
<dbReference type="InterPro" id="IPR003439">
    <property type="entry name" value="ABC_transporter-like_ATP-bd"/>
</dbReference>
<dbReference type="InterPro" id="IPR027417">
    <property type="entry name" value="P-loop_NTPase"/>
</dbReference>
<keyword evidence="7" id="KW-1185">Reference proteome</keyword>
<keyword evidence="3 6" id="KW-0067">ATP-binding</keyword>
<dbReference type="AlphaFoldDB" id="A0A3P1VBJ5"/>
<evidence type="ECO:0000313" key="6">
    <source>
        <dbReference type="EMBL" id="RRD31037.1"/>
    </source>
</evidence>
<dbReference type="OrthoDB" id="9802264at2"/>
<evidence type="ECO:0000256" key="4">
    <source>
        <dbReference type="SAM" id="MobiDB-lite"/>
    </source>
</evidence>
<evidence type="ECO:0000256" key="1">
    <source>
        <dbReference type="ARBA" id="ARBA00022448"/>
    </source>
</evidence>
<dbReference type="PROSITE" id="PS50893">
    <property type="entry name" value="ABC_TRANSPORTER_2"/>
    <property type="match status" value="1"/>
</dbReference>